<evidence type="ECO:0000313" key="1">
    <source>
        <dbReference type="EMBL" id="KAB7835724.1"/>
    </source>
</evidence>
<sequence>MRVYVAFDLGFKHDGVEHTAEFAWETGELPVPRRRDRIAFGELIMVVDRVQYSCMDAGYIATRDHEESPVKIDLWLRLTKATRQGKYEPQEFHSILSELPSVTDLRVTGLWE</sequence>
<dbReference type="AlphaFoldDB" id="A0A5N5W1F6"/>
<dbReference type="EMBL" id="VOKX01000106">
    <property type="protein sequence ID" value="KAB7835724.1"/>
    <property type="molecule type" value="Genomic_DNA"/>
</dbReference>
<dbReference type="RefSeq" id="WP_152265181.1">
    <property type="nucleotide sequence ID" value="NZ_VOKX01000106.1"/>
</dbReference>
<organism evidence="1 2">
    <name type="scientific">Streptomyces mobaraensis</name>
    <name type="common">Streptoverticillium mobaraense</name>
    <dbReference type="NCBI Taxonomy" id="35621"/>
    <lineage>
        <taxon>Bacteria</taxon>
        <taxon>Bacillati</taxon>
        <taxon>Actinomycetota</taxon>
        <taxon>Actinomycetes</taxon>
        <taxon>Kitasatosporales</taxon>
        <taxon>Streptomycetaceae</taxon>
        <taxon>Streptomyces</taxon>
    </lineage>
</organism>
<gene>
    <name evidence="1" type="ORF">FRZ00_26235</name>
</gene>
<protein>
    <submittedName>
        <fullName evidence="1">Uncharacterized protein</fullName>
    </submittedName>
</protein>
<accession>A0A5N5W1F6</accession>
<reference evidence="1 2" key="1">
    <citation type="journal article" date="2019" name="Microb. Cell Fact.">
        <title>Exploring novel herbicidin analogues by transcriptional regulator overexpression and MS/MS molecular networking.</title>
        <authorList>
            <person name="Shi Y."/>
            <person name="Gu R."/>
            <person name="Li Y."/>
            <person name="Wang X."/>
            <person name="Ren W."/>
            <person name="Li X."/>
            <person name="Wang L."/>
            <person name="Xie Y."/>
            <person name="Hong B."/>
        </authorList>
    </citation>
    <scope>NUCLEOTIDE SEQUENCE [LARGE SCALE GENOMIC DNA]</scope>
    <source>
        <strain evidence="1 2">US-43</strain>
    </source>
</reference>
<dbReference type="OrthoDB" id="4204540at2"/>
<dbReference type="Proteomes" id="UP000327000">
    <property type="component" value="Unassembled WGS sequence"/>
</dbReference>
<keyword evidence="2" id="KW-1185">Reference proteome</keyword>
<name>A0A5N5W1F6_STRMB</name>
<comment type="caution">
    <text evidence="1">The sequence shown here is derived from an EMBL/GenBank/DDBJ whole genome shotgun (WGS) entry which is preliminary data.</text>
</comment>
<evidence type="ECO:0000313" key="2">
    <source>
        <dbReference type="Proteomes" id="UP000327000"/>
    </source>
</evidence>
<proteinExistence type="predicted"/>